<dbReference type="InterPro" id="IPR048020">
    <property type="entry name" value="Transpos_IS3"/>
</dbReference>
<organism evidence="2 3">
    <name type="scientific">Kaistella chaponensis</name>
    <dbReference type="NCBI Taxonomy" id="713588"/>
    <lineage>
        <taxon>Bacteria</taxon>
        <taxon>Pseudomonadati</taxon>
        <taxon>Bacteroidota</taxon>
        <taxon>Flavobacteriia</taxon>
        <taxon>Flavobacteriales</taxon>
        <taxon>Weeksellaceae</taxon>
        <taxon>Chryseobacterium group</taxon>
        <taxon>Kaistella</taxon>
    </lineage>
</organism>
<dbReference type="Pfam" id="PF00665">
    <property type="entry name" value="rve"/>
    <property type="match status" value="1"/>
</dbReference>
<dbReference type="InterPro" id="IPR036397">
    <property type="entry name" value="RNaseH_sf"/>
</dbReference>
<dbReference type="InterPro" id="IPR036388">
    <property type="entry name" value="WH-like_DNA-bd_sf"/>
</dbReference>
<dbReference type="AlphaFoldDB" id="A0A1N7P256"/>
<accession>A0A1N7P256</accession>
<dbReference type="PROSITE" id="PS50994">
    <property type="entry name" value="INTEGRASE"/>
    <property type="match status" value="1"/>
</dbReference>
<evidence type="ECO:0000259" key="1">
    <source>
        <dbReference type="PROSITE" id="PS50994"/>
    </source>
</evidence>
<dbReference type="InterPro" id="IPR001584">
    <property type="entry name" value="Integrase_cat-core"/>
</dbReference>
<dbReference type="Gene3D" id="3.30.420.10">
    <property type="entry name" value="Ribonuclease H-like superfamily/Ribonuclease H"/>
    <property type="match status" value="1"/>
</dbReference>
<sequence>MRLTVSEKQEIIHMVTRSEIGVNRTLREIGINKSTFYNWYHAYSENGVEGLLPTKRAANRQWNSIPQEQKNLVVKLALDYPDLSSRELAYKITDEQQIFLSESSVYRILKSRGLITAPAHIFLSAGNEFTDKTGFVHQMWQTDFTYFKILGWGWYYLSTVLDDYSRYIVHWELCSSMKADDVKRTVDTAIKKAKLVTKQKPKLLSDNGSCYIASELKTYLKDNYQMQQVHGRPNHPQTQGKIERYHRTMKNVVKLDNYFAPEELEAALEKFVYRYNNERYHESLNNLTPADVYFGRGEMILKERERLKKMAIIGRRNEYQKLKLTTNQKKHLSLNY</sequence>
<gene>
    <name evidence="2" type="ORF">SAMN05421789_1262</name>
</gene>
<dbReference type="GO" id="GO:0003677">
    <property type="term" value="F:DNA binding"/>
    <property type="evidence" value="ECO:0007669"/>
    <property type="project" value="UniProtKB-KW"/>
</dbReference>
<keyword evidence="2" id="KW-0371">Homeobox</keyword>
<protein>
    <submittedName>
        <fullName evidence="2">Homeodomain-like domain-containing protein</fullName>
    </submittedName>
</protein>
<dbReference type="Pfam" id="PF13565">
    <property type="entry name" value="HTH_32"/>
    <property type="match status" value="1"/>
</dbReference>
<keyword evidence="2" id="KW-0238">DNA-binding</keyword>
<dbReference type="SUPFAM" id="SSF46689">
    <property type="entry name" value="Homeodomain-like"/>
    <property type="match status" value="1"/>
</dbReference>
<dbReference type="InterPro" id="IPR050900">
    <property type="entry name" value="Transposase_IS3/IS150/IS904"/>
</dbReference>
<proteinExistence type="predicted"/>
<dbReference type="InterPro" id="IPR009057">
    <property type="entry name" value="Homeodomain-like_sf"/>
</dbReference>
<dbReference type="Gene3D" id="1.10.10.10">
    <property type="entry name" value="Winged helix-like DNA-binding domain superfamily/Winged helix DNA-binding domain"/>
    <property type="match status" value="1"/>
</dbReference>
<keyword evidence="3" id="KW-1185">Reference proteome</keyword>
<evidence type="ECO:0000313" key="3">
    <source>
        <dbReference type="Proteomes" id="UP000185839"/>
    </source>
</evidence>
<dbReference type="GO" id="GO:0015074">
    <property type="term" value="P:DNA integration"/>
    <property type="evidence" value="ECO:0007669"/>
    <property type="project" value="InterPro"/>
</dbReference>
<name>A0A1N7P256_9FLAO</name>
<dbReference type="Proteomes" id="UP000185839">
    <property type="component" value="Unassembled WGS sequence"/>
</dbReference>
<dbReference type="PANTHER" id="PTHR46889:SF4">
    <property type="entry name" value="TRANSPOSASE INSO FOR INSERTION SEQUENCE ELEMENT IS911B-RELATED"/>
    <property type="match status" value="1"/>
</dbReference>
<dbReference type="STRING" id="713588.SAMN05421789_1262"/>
<dbReference type="NCBIfam" id="NF033516">
    <property type="entry name" value="transpos_IS3"/>
    <property type="match status" value="1"/>
</dbReference>
<feature type="domain" description="Integrase catalytic" evidence="1">
    <location>
        <begin position="114"/>
        <end position="297"/>
    </location>
</feature>
<dbReference type="SUPFAM" id="SSF53098">
    <property type="entry name" value="Ribonuclease H-like"/>
    <property type="match status" value="1"/>
</dbReference>
<evidence type="ECO:0000313" key="2">
    <source>
        <dbReference type="EMBL" id="SIT04735.1"/>
    </source>
</evidence>
<dbReference type="InterPro" id="IPR012337">
    <property type="entry name" value="RNaseH-like_sf"/>
</dbReference>
<dbReference type="PANTHER" id="PTHR46889">
    <property type="entry name" value="TRANSPOSASE INSF FOR INSERTION SEQUENCE IS3B-RELATED"/>
    <property type="match status" value="1"/>
</dbReference>
<reference evidence="3" key="1">
    <citation type="submission" date="2017-01" db="EMBL/GenBank/DDBJ databases">
        <authorList>
            <person name="Varghese N."/>
            <person name="Submissions S."/>
        </authorList>
    </citation>
    <scope>NUCLEOTIDE SEQUENCE [LARGE SCALE GENOMIC DNA]</scope>
    <source>
        <strain evidence="3">DSM 23145</strain>
    </source>
</reference>
<dbReference type="EMBL" id="FTOI01000026">
    <property type="protein sequence ID" value="SIT04735.1"/>
    <property type="molecule type" value="Genomic_DNA"/>
</dbReference>